<protein>
    <submittedName>
        <fullName evidence="1">Uncharacterized protein</fullName>
    </submittedName>
</protein>
<sequence>MMTTTIKPKDIQDMVGHWLQTPVNGYLGSDYGQDAKAMLQKPMADSTQADAFLAKLRQDVMAVDAMPAGTVNLYTVDTQPDQRQIVISVGNAVLNVSEINKNAY</sequence>
<evidence type="ECO:0000313" key="1">
    <source>
        <dbReference type="EMBL" id="DAF90850.1"/>
    </source>
</evidence>
<name>A0A8S5U8W4_9CAUD</name>
<dbReference type="EMBL" id="BK016038">
    <property type="protein sequence ID" value="DAF90850.1"/>
    <property type="molecule type" value="Genomic_DNA"/>
</dbReference>
<accession>A0A8S5U8W4</accession>
<proteinExistence type="predicted"/>
<reference evidence="1" key="1">
    <citation type="journal article" date="2021" name="Proc. Natl. Acad. Sci. U.S.A.">
        <title>A Catalog of Tens of Thousands of Viruses from Human Metagenomes Reveals Hidden Associations with Chronic Diseases.</title>
        <authorList>
            <person name="Tisza M.J."/>
            <person name="Buck C.B."/>
        </authorList>
    </citation>
    <scope>NUCLEOTIDE SEQUENCE</scope>
    <source>
        <strain evidence="1">CtZhz2</strain>
    </source>
</reference>
<organism evidence="1">
    <name type="scientific">Myoviridae sp. ctZhz2</name>
    <dbReference type="NCBI Taxonomy" id="2825129"/>
    <lineage>
        <taxon>Viruses</taxon>
        <taxon>Duplodnaviria</taxon>
        <taxon>Heunggongvirae</taxon>
        <taxon>Uroviricota</taxon>
        <taxon>Caudoviricetes</taxon>
    </lineage>
</organism>